<dbReference type="Proteomes" id="UP001060170">
    <property type="component" value="Chromosome 9"/>
</dbReference>
<comment type="caution">
    <text evidence="1">The sequence shown here is derived from an EMBL/GenBank/DDBJ whole genome shotgun (WGS) entry which is preliminary data.</text>
</comment>
<reference evidence="2" key="2">
    <citation type="journal article" date="2018" name="Mol. Plant Microbe Interact.">
        <title>Genome sequence resources for the wheat stripe rust pathogen (Puccinia striiformis f. sp. tritici) and the barley stripe rust pathogen (Puccinia striiformis f. sp. hordei).</title>
        <authorList>
            <person name="Xia C."/>
            <person name="Wang M."/>
            <person name="Yin C."/>
            <person name="Cornejo O.E."/>
            <person name="Hulbert S.H."/>
            <person name="Chen X."/>
        </authorList>
    </citation>
    <scope>NUCLEOTIDE SEQUENCE [LARGE SCALE GENOMIC DNA]</scope>
    <source>
        <strain evidence="2">93-210</strain>
    </source>
</reference>
<reference evidence="1 2" key="3">
    <citation type="journal article" date="2022" name="Microbiol. Spectr.">
        <title>Folding features and dynamics of 3D genome architecture in plant fungal pathogens.</title>
        <authorList>
            <person name="Xia C."/>
        </authorList>
    </citation>
    <scope>NUCLEOTIDE SEQUENCE [LARGE SCALE GENOMIC DNA]</scope>
    <source>
        <strain evidence="1 2">93-210</strain>
    </source>
</reference>
<evidence type="ECO:0000313" key="2">
    <source>
        <dbReference type="Proteomes" id="UP001060170"/>
    </source>
</evidence>
<gene>
    <name evidence="1" type="ORF">MJO28_009356</name>
</gene>
<accession>A0ACC0E7J1</accession>
<evidence type="ECO:0000313" key="1">
    <source>
        <dbReference type="EMBL" id="KAI7947448.1"/>
    </source>
</evidence>
<reference evidence="2" key="1">
    <citation type="journal article" date="2018" name="BMC Genomics">
        <title>Genomic insights into host adaptation between the wheat stripe rust pathogen (Puccinia striiformis f. sp. tritici) and the barley stripe rust pathogen (Puccinia striiformis f. sp. hordei).</title>
        <authorList>
            <person name="Xia C."/>
            <person name="Wang M."/>
            <person name="Yin C."/>
            <person name="Cornejo O.E."/>
            <person name="Hulbert S.H."/>
            <person name="Chen X."/>
        </authorList>
    </citation>
    <scope>NUCLEOTIDE SEQUENCE [LARGE SCALE GENOMIC DNA]</scope>
    <source>
        <strain evidence="2">93-210</strain>
    </source>
</reference>
<keyword evidence="2" id="KW-1185">Reference proteome</keyword>
<protein>
    <submittedName>
        <fullName evidence="1">Uncharacterized protein</fullName>
    </submittedName>
</protein>
<organism evidence="1 2">
    <name type="scientific">Puccinia striiformis f. sp. tritici</name>
    <dbReference type="NCBI Taxonomy" id="168172"/>
    <lineage>
        <taxon>Eukaryota</taxon>
        <taxon>Fungi</taxon>
        <taxon>Dikarya</taxon>
        <taxon>Basidiomycota</taxon>
        <taxon>Pucciniomycotina</taxon>
        <taxon>Pucciniomycetes</taxon>
        <taxon>Pucciniales</taxon>
        <taxon>Pucciniaceae</taxon>
        <taxon>Puccinia</taxon>
    </lineage>
</organism>
<sequence>MTPRKRDSPLGCGQDDRKPTATAETVLSFPDKSSVDSQRPRRNARINDEGVRVLDARTLPLCESDIPTEPINLESTSKHSPPVESDPGPVDLEETTATKKVSSGPKRTSEVGHNQKGHTRICDEGVRVNDTITLPRCEYHNLFPIDLTLEAAGKPPLHLEQQPADNRSKKPDTPSKQDDSSKSNNNKSSKKPHQQSSGTPASSSSKPRTRTTPQEISSVLSKEGFLKGDKRARQEKEGLCMYCGGKHDLDTCAKRLACEATKPSSKK</sequence>
<name>A0ACC0E7J1_9BASI</name>
<proteinExistence type="predicted"/>
<dbReference type="EMBL" id="CM045873">
    <property type="protein sequence ID" value="KAI7947448.1"/>
    <property type="molecule type" value="Genomic_DNA"/>
</dbReference>